<evidence type="ECO:0000313" key="2">
    <source>
        <dbReference type="EMBL" id="PLA75901.1"/>
    </source>
</evidence>
<name>A0A2I2A965_9LACO</name>
<comment type="caution">
    <text evidence="2">The sequence shown here is derived from an EMBL/GenBank/DDBJ whole genome shotgun (WGS) entry which is preliminary data.</text>
</comment>
<organism evidence="2 3">
    <name type="scientific">Ligilactobacillus agilis</name>
    <dbReference type="NCBI Taxonomy" id="1601"/>
    <lineage>
        <taxon>Bacteria</taxon>
        <taxon>Bacillati</taxon>
        <taxon>Bacillota</taxon>
        <taxon>Bacilli</taxon>
        <taxon>Lactobacillales</taxon>
        <taxon>Lactobacillaceae</taxon>
        <taxon>Ligilactobacillus</taxon>
    </lineage>
</organism>
<sequence>MRKLGTFDKPSKVGKHSIKKNNSQQSQNKLKNLISKVPFIKRAQQEKVELSKSNQLSKTVLKEIVPGIGYVFHSDYFEIGNEVGQILSIIPEKNADRSLPLFWTYRLLPKNLGNDVKTHFIQQISTKEKKWIDDNLVATSKAINQSIAETKNTSLDKQNVSDQVKDLFQIQEDVKGGKYHGSEFKVLLKAPNIDALDRAREKYKLDLAHDFEGVTTDVFEGQQLDDFKNIFYSPDNQLGREKKMYSSYELAGGYYLLSKGIEDMTGEYVGIGTGDYNNSATIFDVDNWDDHIIVASDFAARTLSHSKNDYGTHLRMGSLWGMKIAQAALIEDHRVVHLVLNNTSLHDIHDRKLGIDIRPFTVDIMMGKGAINPFEAFGNEGEEGTAYAVLAKKLRLMMAQLSPDLTSIDLNKYFTEIFEAFMIDSGFWKTNAKENLDTISLLGLPHKEYKVLHDFYMYLDTYLEIYKKQNNSQGRESVERLQGAFKRMKDENGDLFDLKTNESVDETQTAPQVIYDFADILDRGKEIAMAQLINSLGYATQNLKRGDVVIIHGTEYISNEVKEFVEDTLDRLHKRDVRVAFIYDNLKKAIKDREFNQINSANYTIFGSMTNDVLEDYIQTVGATMPVALKDAIQSRDDRLIYLSRGKEKALFELDLIL</sequence>
<evidence type="ECO:0000256" key="1">
    <source>
        <dbReference type="SAM" id="MobiDB-lite"/>
    </source>
</evidence>
<evidence type="ECO:0008006" key="4">
    <source>
        <dbReference type="Google" id="ProtNLM"/>
    </source>
</evidence>
<feature type="region of interest" description="Disordered" evidence="1">
    <location>
        <begin position="1"/>
        <end position="27"/>
    </location>
</feature>
<proteinExistence type="predicted"/>
<dbReference type="Proteomes" id="UP000234579">
    <property type="component" value="Unassembled WGS sequence"/>
</dbReference>
<evidence type="ECO:0000313" key="3">
    <source>
        <dbReference type="Proteomes" id="UP000234579"/>
    </source>
</evidence>
<dbReference type="EMBL" id="PKGI01000045">
    <property type="protein sequence ID" value="PLA75901.1"/>
    <property type="molecule type" value="Genomic_DNA"/>
</dbReference>
<dbReference type="AlphaFoldDB" id="A0A2I2A965"/>
<feature type="compositionally biased region" description="Basic and acidic residues" evidence="1">
    <location>
        <begin position="1"/>
        <end position="11"/>
    </location>
</feature>
<dbReference type="RefSeq" id="WP_101812255.1">
    <property type="nucleotide sequence ID" value="NZ_PKGI01000045.1"/>
</dbReference>
<reference evidence="3" key="1">
    <citation type="submission" date="2017-12" db="EMBL/GenBank/DDBJ databases">
        <authorList>
            <person name="Christensen H."/>
        </authorList>
    </citation>
    <scope>NUCLEOTIDE SEQUENCE [LARGE SCALE GENOMIC DNA]</scope>
    <source>
        <strain evidence="3">268A</strain>
    </source>
</reference>
<gene>
    <name evidence="2" type="ORF">CYR79_09045</name>
</gene>
<protein>
    <recommendedName>
        <fullName evidence="4">Conjugal transfer protein</fullName>
    </recommendedName>
</protein>
<accession>A0A2I2A965</accession>